<proteinExistence type="predicted"/>
<evidence type="ECO:0000256" key="1">
    <source>
        <dbReference type="SAM" id="MobiDB-lite"/>
    </source>
</evidence>
<keyword evidence="3" id="KW-1185">Reference proteome</keyword>
<dbReference type="EMBL" id="JAMQYH010000005">
    <property type="protein sequence ID" value="KAJ1685511.1"/>
    <property type="molecule type" value="Genomic_DNA"/>
</dbReference>
<organism evidence="2 3">
    <name type="scientific">Rhynchospora breviuscula</name>
    <dbReference type="NCBI Taxonomy" id="2022672"/>
    <lineage>
        <taxon>Eukaryota</taxon>
        <taxon>Viridiplantae</taxon>
        <taxon>Streptophyta</taxon>
        <taxon>Embryophyta</taxon>
        <taxon>Tracheophyta</taxon>
        <taxon>Spermatophyta</taxon>
        <taxon>Magnoliopsida</taxon>
        <taxon>Liliopsida</taxon>
        <taxon>Poales</taxon>
        <taxon>Cyperaceae</taxon>
        <taxon>Cyperoideae</taxon>
        <taxon>Rhynchosporeae</taxon>
        <taxon>Rhynchospora</taxon>
    </lineage>
</organism>
<dbReference type="Proteomes" id="UP001151287">
    <property type="component" value="Unassembled WGS sequence"/>
</dbReference>
<sequence length="132" mass="15211">MSDWRLTAESSVYREALRATESIEEPALGFVKPTEATQRVTSTIIKQNNTIIQLLVKIKEELEDYKDQIRELRRAKAPEGSDTTEALEQIQNQLKNLSLGPPSTSKRPTITGKFFVYRDPKKIYEEEKKKIQ</sequence>
<feature type="compositionally biased region" description="Polar residues" evidence="1">
    <location>
        <begin position="81"/>
        <end position="108"/>
    </location>
</feature>
<name>A0A9Q0HEJ5_9POAL</name>
<dbReference type="AlphaFoldDB" id="A0A9Q0HEJ5"/>
<accession>A0A9Q0HEJ5</accession>
<feature type="region of interest" description="Disordered" evidence="1">
    <location>
        <begin position="74"/>
        <end position="111"/>
    </location>
</feature>
<evidence type="ECO:0000313" key="3">
    <source>
        <dbReference type="Proteomes" id="UP001151287"/>
    </source>
</evidence>
<protein>
    <submittedName>
        <fullName evidence="2">Uncharacterized protein</fullName>
    </submittedName>
</protein>
<dbReference type="OrthoDB" id="635251at2759"/>
<gene>
    <name evidence="2" type="ORF">LUZ63_016901</name>
</gene>
<comment type="caution">
    <text evidence="2">The sequence shown here is derived from an EMBL/GenBank/DDBJ whole genome shotgun (WGS) entry which is preliminary data.</text>
</comment>
<reference evidence="2" key="1">
    <citation type="journal article" date="2022" name="Cell">
        <title>Repeat-based holocentromeres influence genome architecture and karyotype evolution.</title>
        <authorList>
            <person name="Hofstatter P.G."/>
            <person name="Thangavel G."/>
            <person name="Lux T."/>
            <person name="Neumann P."/>
            <person name="Vondrak T."/>
            <person name="Novak P."/>
            <person name="Zhang M."/>
            <person name="Costa L."/>
            <person name="Castellani M."/>
            <person name="Scott A."/>
            <person name="Toegelov H."/>
            <person name="Fuchs J."/>
            <person name="Mata-Sucre Y."/>
            <person name="Dias Y."/>
            <person name="Vanzela A.L.L."/>
            <person name="Huettel B."/>
            <person name="Almeida C.C.S."/>
            <person name="Simkova H."/>
            <person name="Souza G."/>
            <person name="Pedrosa-Harand A."/>
            <person name="Macas J."/>
            <person name="Mayer K.F.X."/>
            <person name="Houben A."/>
            <person name="Marques A."/>
        </authorList>
    </citation>
    <scope>NUCLEOTIDE SEQUENCE</scope>
    <source>
        <strain evidence="2">RhyBre1mFocal</strain>
    </source>
</reference>
<evidence type="ECO:0000313" key="2">
    <source>
        <dbReference type="EMBL" id="KAJ1685511.1"/>
    </source>
</evidence>